<dbReference type="SFLD" id="SFLDG01168">
    <property type="entry name" value="Ferric_reductase_subgroup_(FRE"/>
    <property type="match status" value="1"/>
</dbReference>
<dbReference type="AlphaFoldDB" id="A0A428TSI9"/>
<reference evidence="15 16" key="1">
    <citation type="submission" date="2017-06" db="EMBL/GenBank/DDBJ databases">
        <title>Cmopartive genomic analysis of Ambrosia Fusariam Clade fungi.</title>
        <authorList>
            <person name="Stajich J.E."/>
            <person name="Carrillo J."/>
            <person name="Kijimoto T."/>
            <person name="Eskalen A."/>
            <person name="O'Donnell K."/>
            <person name="Kasson M."/>
        </authorList>
    </citation>
    <scope>NUCLEOTIDE SEQUENCE [LARGE SCALE GENOMIC DNA]</scope>
    <source>
        <strain evidence="15 16">NRRL 20438</strain>
    </source>
</reference>
<dbReference type="PROSITE" id="PS51384">
    <property type="entry name" value="FAD_FR"/>
    <property type="match status" value="1"/>
</dbReference>
<dbReference type="InterPro" id="IPR013130">
    <property type="entry name" value="Fe3_Rdtase_TM_dom"/>
</dbReference>
<keyword evidence="4 12" id="KW-0812">Transmembrane</keyword>
<dbReference type="GO" id="GO:0000293">
    <property type="term" value="F:ferric-chelate reductase activity"/>
    <property type="evidence" value="ECO:0007669"/>
    <property type="project" value="UniProtKB-ARBA"/>
</dbReference>
<evidence type="ECO:0000256" key="5">
    <source>
        <dbReference type="ARBA" id="ARBA00022982"/>
    </source>
</evidence>
<dbReference type="InterPro" id="IPR039261">
    <property type="entry name" value="FNR_nucleotide-bd"/>
</dbReference>
<feature type="transmembrane region" description="Helical" evidence="12">
    <location>
        <begin position="196"/>
        <end position="216"/>
    </location>
</feature>
<evidence type="ECO:0000259" key="13">
    <source>
        <dbReference type="PROSITE" id="PS50850"/>
    </source>
</evidence>
<feature type="transmembrane region" description="Helical" evidence="12">
    <location>
        <begin position="109"/>
        <end position="128"/>
    </location>
</feature>
<evidence type="ECO:0000256" key="3">
    <source>
        <dbReference type="ARBA" id="ARBA00022448"/>
    </source>
</evidence>
<evidence type="ECO:0000256" key="9">
    <source>
        <dbReference type="ARBA" id="ARBA00023136"/>
    </source>
</evidence>
<evidence type="ECO:0000313" key="15">
    <source>
        <dbReference type="EMBL" id="RSM04974.1"/>
    </source>
</evidence>
<feature type="transmembrane region" description="Helical" evidence="12">
    <location>
        <begin position="412"/>
        <end position="439"/>
    </location>
</feature>
<comment type="similarity">
    <text evidence="2">Belongs to the ferric reductase (FRE) family.</text>
</comment>
<keyword evidence="5" id="KW-0249">Electron transport</keyword>
<feature type="transmembrane region" description="Helical" evidence="12">
    <location>
        <begin position="387"/>
        <end position="406"/>
    </location>
</feature>
<keyword evidence="8" id="KW-0406">Ion transport</keyword>
<dbReference type="GO" id="GO:0022857">
    <property type="term" value="F:transmembrane transporter activity"/>
    <property type="evidence" value="ECO:0007669"/>
    <property type="project" value="InterPro"/>
</dbReference>
<feature type="transmembrane region" description="Helical" evidence="12">
    <location>
        <begin position="344"/>
        <end position="366"/>
    </location>
</feature>
<feature type="transmembrane region" description="Helical" evidence="12">
    <location>
        <begin position="630"/>
        <end position="648"/>
    </location>
</feature>
<organism evidence="15 16">
    <name type="scientific">Fusarium ambrosium</name>
    <dbReference type="NCBI Taxonomy" id="131363"/>
    <lineage>
        <taxon>Eukaryota</taxon>
        <taxon>Fungi</taxon>
        <taxon>Dikarya</taxon>
        <taxon>Ascomycota</taxon>
        <taxon>Pezizomycotina</taxon>
        <taxon>Sordariomycetes</taxon>
        <taxon>Hypocreomycetidae</taxon>
        <taxon>Hypocreales</taxon>
        <taxon>Nectriaceae</taxon>
        <taxon>Fusarium</taxon>
        <taxon>Fusarium solani species complex</taxon>
    </lineage>
</organism>
<feature type="transmembrane region" description="Helical" evidence="12">
    <location>
        <begin position="73"/>
        <end position="97"/>
    </location>
</feature>
<feature type="transmembrane region" description="Helical" evidence="12">
    <location>
        <begin position="304"/>
        <end position="324"/>
    </location>
</feature>
<evidence type="ECO:0000259" key="14">
    <source>
        <dbReference type="PROSITE" id="PS51384"/>
    </source>
</evidence>
<evidence type="ECO:0000256" key="10">
    <source>
        <dbReference type="ARBA" id="ARBA00023180"/>
    </source>
</evidence>
<dbReference type="GO" id="GO:0015677">
    <property type="term" value="P:copper ion import"/>
    <property type="evidence" value="ECO:0007669"/>
    <property type="project" value="TreeGrafter"/>
</dbReference>
<dbReference type="SUPFAM" id="SSF103473">
    <property type="entry name" value="MFS general substrate transporter"/>
    <property type="match status" value="1"/>
</dbReference>
<dbReference type="EMBL" id="NIZV01000143">
    <property type="protein sequence ID" value="RSM04974.1"/>
    <property type="molecule type" value="Genomic_DNA"/>
</dbReference>
<evidence type="ECO:0000256" key="7">
    <source>
        <dbReference type="ARBA" id="ARBA00023002"/>
    </source>
</evidence>
<dbReference type="SUPFAM" id="SSF52343">
    <property type="entry name" value="Ferredoxin reductase-like, C-terminal NADP-linked domain"/>
    <property type="match status" value="1"/>
</dbReference>
<sequence>MTSASEPTKKTESSSSPDVEIGTFSQTIDMVPGTRLLLNPGRDDDGSAQIVLSPEPSSDPDDPLNWSTARKTLSFLVVNVYSFMVAVVALSTAVTYGALIAEFGTTAEYLNVGTAVSILFIGMGNIIWNPIALRYGRRPVYMLSCLLTGVAQVIAATAQRSSVFVGSRILMGFVAAPFEQLPAVTVNDQFFVHQRGFGLSLYVLAATLGSFIGPLATGFIVDGVGWRWVYWTFAITMGVVIILAFFFLEETGYNRDDGTFGDSGPPLHEPKTYVKRLKLVSDLKLPQPLGATIIQPIQLLVEPIILWCACLYGFGIAWLSIMAFTSNTVFQSPLYSYNFSFTAVGLTSLSPLVGSMILFYVGGAGTDRFMIWQARRNGGIMEPESRIYAALVAGPIMSAGLVLYGVGASAGLHWMVPVVGMGFIGAGIPIAGEVSLGYVTECYSHRAGEASTAMITVRNIIACGMIFATEPWINHSGLRDTFIIMGALCLFGFWSGVLLIWKGYFIMSSFVSDASSASPTQSAAPSPPSDQVQLMAAFAARARRDHDAMRLYAGVLAGLMGLFILFHLFSLLRWPLKLGPFTSLRRLVSVKVPGVPSLGHGTLLLFYLGLNVGFIFVYTDTSFLSLRVVVAARTGWLAVANTVLTVFFSLKNTPLGYLTGVSYERLNILHRISGLTTFLLVVVHAASYSSVFLNQQNAARLRVREEIFGIVGGFSLLTVVMAALTLQRRRYELFYVLHVVFFVVSLVFMSLHHPTAAERVIIAMGLAAGMWCLDRLLRVSRLIYHGINNTATLQPLPNGGTRVILNKKLLGANPGEHAFLWIPGIRRFETHPFTIARAEPLEFVVASQDGFTRDLHQHASKSPGAVLRASVEGPYGQIPDPARYDKVVIFAGGSGGSFAFGSALRLLQATGGSDKRDVTLVWSMRNSALLEWFSAHLRDIGQSPGFTTSIHITGQTEVKKLSNRPGLGTADGSEGALVLEDSLGDESGIELSSLTGDLPSYIHGASVHYQRPNVNDFVTQAVDGMTSGQRILVMACGPAGLLKEVRSVTTSRMVSGGPHVSLHCEQFGW</sequence>
<dbReference type="InterPro" id="IPR017927">
    <property type="entry name" value="FAD-bd_FR_type"/>
</dbReference>
<evidence type="ECO:0000256" key="2">
    <source>
        <dbReference type="ARBA" id="ARBA00006278"/>
    </source>
</evidence>
<dbReference type="InterPro" id="IPR051410">
    <property type="entry name" value="Ferric/Cupric_Reductase"/>
</dbReference>
<accession>A0A428TSI9</accession>
<dbReference type="PROSITE" id="PS50850">
    <property type="entry name" value="MFS"/>
    <property type="match status" value="1"/>
</dbReference>
<dbReference type="InterPro" id="IPR036259">
    <property type="entry name" value="MFS_trans_sf"/>
</dbReference>
<dbReference type="SFLD" id="SFLDS00052">
    <property type="entry name" value="Ferric_Reductase_Domain"/>
    <property type="match status" value="1"/>
</dbReference>
<keyword evidence="3" id="KW-0813">Transport</keyword>
<evidence type="ECO:0000256" key="12">
    <source>
        <dbReference type="SAM" id="Phobius"/>
    </source>
</evidence>
<feature type="transmembrane region" description="Helical" evidence="12">
    <location>
        <begin position="707"/>
        <end position="727"/>
    </location>
</feature>
<dbReference type="Pfam" id="PF07690">
    <property type="entry name" value="MFS_1"/>
    <property type="match status" value="1"/>
</dbReference>
<keyword evidence="9 12" id="KW-0472">Membrane</keyword>
<dbReference type="InterPro" id="IPR020846">
    <property type="entry name" value="MFS_dom"/>
</dbReference>
<dbReference type="PANTHER" id="PTHR32361:SF28">
    <property type="entry name" value="FRP1P"/>
    <property type="match status" value="1"/>
</dbReference>
<dbReference type="CDD" id="cd06186">
    <property type="entry name" value="NOX_Duox_like_FAD_NADP"/>
    <property type="match status" value="1"/>
</dbReference>
<dbReference type="InterPro" id="IPR013112">
    <property type="entry name" value="FAD-bd_8"/>
</dbReference>
<feature type="transmembrane region" description="Helical" evidence="12">
    <location>
        <begin position="594"/>
        <end position="618"/>
    </location>
</feature>
<dbReference type="Pfam" id="PF08030">
    <property type="entry name" value="NAD_binding_6"/>
    <property type="match status" value="1"/>
</dbReference>
<proteinExistence type="inferred from homology"/>
<dbReference type="Gene3D" id="3.40.50.80">
    <property type="entry name" value="Nucleotide-binding domain of ferredoxin-NADP reductase (FNR) module"/>
    <property type="match status" value="1"/>
</dbReference>
<evidence type="ECO:0000256" key="6">
    <source>
        <dbReference type="ARBA" id="ARBA00022989"/>
    </source>
</evidence>
<feature type="region of interest" description="Disordered" evidence="11">
    <location>
        <begin position="1"/>
        <end position="24"/>
    </location>
</feature>
<comment type="subcellular location">
    <subcellularLocation>
        <location evidence="1">Membrane</location>
        <topology evidence="1">Multi-pass membrane protein</topology>
    </subcellularLocation>
</comment>
<dbReference type="GO" id="GO:0006826">
    <property type="term" value="P:iron ion transport"/>
    <property type="evidence" value="ECO:0007669"/>
    <property type="project" value="TreeGrafter"/>
</dbReference>
<keyword evidence="6 12" id="KW-1133">Transmembrane helix</keyword>
<evidence type="ECO:0000256" key="11">
    <source>
        <dbReference type="SAM" id="MobiDB-lite"/>
    </source>
</evidence>
<comment type="caution">
    <text evidence="15">The sequence shown here is derived from an EMBL/GenBank/DDBJ whole genome shotgun (WGS) entry which is preliminary data.</text>
</comment>
<dbReference type="GO" id="GO:0006879">
    <property type="term" value="P:intracellular iron ion homeostasis"/>
    <property type="evidence" value="ECO:0007669"/>
    <property type="project" value="TreeGrafter"/>
</dbReference>
<gene>
    <name evidence="15" type="ORF">CDV31_009775</name>
</gene>
<name>A0A428TSI9_9HYPO</name>
<dbReference type="Pfam" id="PF08022">
    <property type="entry name" value="FAD_binding_8"/>
    <property type="match status" value="1"/>
</dbReference>
<evidence type="ECO:0000313" key="16">
    <source>
        <dbReference type="Proteomes" id="UP000288429"/>
    </source>
</evidence>
<protein>
    <recommendedName>
        <fullName evidence="17">FAD-binding FR-type domain-containing protein</fullName>
    </recommendedName>
</protein>
<feature type="transmembrane region" description="Helical" evidence="12">
    <location>
        <begin position="733"/>
        <end position="751"/>
    </location>
</feature>
<evidence type="ECO:0008006" key="17">
    <source>
        <dbReference type="Google" id="ProtNLM"/>
    </source>
</evidence>
<feature type="domain" description="FAD-binding FR-type" evidence="14">
    <location>
        <begin position="769"/>
        <end position="881"/>
    </location>
</feature>
<dbReference type="Proteomes" id="UP000288429">
    <property type="component" value="Unassembled WGS sequence"/>
</dbReference>
<dbReference type="Pfam" id="PF01794">
    <property type="entry name" value="Ferric_reduct"/>
    <property type="match status" value="1"/>
</dbReference>
<evidence type="ECO:0000256" key="8">
    <source>
        <dbReference type="ARBA" id="ARBA00023065"/>
    </source>
</evidence>
<dbReference type="Gene3D" id="1.20.1250.20">
    <property type="entry name" value="MFS general substrate transporter like domains"/>
    <property type="match status" value="1"/>
</dbReference>
<dbReference type="PANTHER" id="PTHR32361">
    <property type="entry name" value="FERRIC/CUPRIC REDUCTASE TRANSMEMBRANE COMPONENT"/>
    <property type="match status" value="1"/>
</dbReference>
<evidence type="ECO:0000256" key="1">
    <source>
        <dbReference type="ARBA" id="ARBA00004141"/>
    </source>
</evidence>
<dbReference type="GO" id="GO:0005886">
    <property type="term" value="C:plasma membrane"/>
    <property type="evidence" value="ECO:0007669"/>
    <property type="project" value="TreeGrafter"/>
</dbReference>
<feature type="transmembrane region" description="Helical" evidence="12">
    <location>
        <begin position="228"/>
        <end position="248"/>
    </location>
</feature>
<keyword evidence="10" id="KW-0325">Glycoprotein</keyword>
<dbReference type="InterPro" id="IPR011701">
    <property type="entry name" value="MFS"/>
</dbReference>
<feature type="transmembrane region" description="Helical" evidence="12">
    <location>
        <begin position="668"/>
        <end position="686"/>
    </location>
</feature>
<feature type="transmembrane region" description="Helical" evidence="12">
    <location>
        <begin position="481"/>
        <end position="501"/>
    </location>
</feature>
<dbReference type="InterPro" id="IPR013121">
    <property type="entry name" value="Fe_red_NAD-bd_6"/>
</dbReference>
<keyword evidence="7" id="KW-0560">Oxidoreductase</keyword>
<feature type="domain" description="Major facilitator superfamily (MFS) profile" evidence="13">
    <location>
        <begin position="74"/>
        <end position="504"/>
    </location>
</feature>
<evidence type="ECO:0000256" key="4">
    <source>
        <dbReference type="ARBA" id="ARBA00022692"/>
    </source>
</evidence>
<feature type="transmembrane region" description="Helical" evidence="12">
    <location>
        <begin position="551"/>
        <end position="574"/>
    </location>
</feature>
<keyword evidence="16" id="KW-1185">Reference proteome</keyword>
<feature type="transmembrane region" description="Helical" evidence="12">
    <location>
        <begin position="451"/>
        <end position="469"/>
    </location>
</feature>